<dbReference type="RefSeq" id="WP_157057645.1">
    <property type="nucleotide sequence ID" value="NZ_BMOF01000055.1"/>
</dbReference>
<evidence type="ECO:0000259" key="1">
    <source>
        <dbReference type="Pfam" id="PF00590"/>
    </source>
</evidence>
<dbReference type="GO" id="GO:0008168">
    <property type="term" value="F:methyltransferase activity"/>
    <property type="evidence" value="ECO:0007669"/>
    <property type="project" value="InterPro"/>
</dbReference>
<dbReference type="InterPro" id="IPR035013">
    <property type="entry name" value="YabN_N"/>
</dbReference>
<comment type="caution">
    <text evidence="3">The sequence shown here is derived from an EMBL/GenBank/DDBJ whole genome shotgun (WGS) entry which is preliminary data.</text>
</comment>
<dbReference type="PANTHER" id="PTHR30522:SF0">
    <property type="entry name" value="NUCLEOSIDE TRIPHOSPHATE PYROPHOSPHOHYDROLASE"/>
    <property type="match status" value="1"/>
</dbReference>
<dbReference type="CDD" id="cd11529">
    <property type="entry name" value="NTP-PPase_MazG_Cterm"/>
    <property type="match status" value="1"/>
</dbReference>
<dbReference type="InterPro" id="IPR000878">
    <property type="entry name" value="4pyrrol_Mease"/>
</dbReference>
<proteinExistence type="predicted"/>
<reference evidence="3" key="2">
    <citation type="submission" date="2020-09" db="EMBL/GenBank/DDBJ databases">
        <authorList>
            <person name="Sun Q."/>
            <person name="Ohkuma M."/>
        </authorList>
    </citation>
    <scope>NUCLEOTIDE SEQUENCE</scope>
    <source>
        <strain evidence="3">JCM 14719</strain>
    </source>
</reference>
<dbReference type="InterPro" id="IPR014777">
    <property type="entry name" value="4pyrrole_Mease_sub1"/>
</dbReference>
<dbReference type="GO" id="GO:0046081">
    <property type="term" value="P:dUTP catabolic process"/>
    <property type="evidence" value="ECO:0007669"/>
    <property type="project" value="TreeGrafter"/>
</dbReference>
<dbReference type="Pfam" id="PF03819">
    <property type="entry name" value="MazG"/>
    <property type="match status" value="2"/>
</dbReference>
<feature type="domain" description="NTP pyrophosphohydrolase MazG-like" evidence="2">
    <location>
        <begin position="254"/>
        <end position="327"/>
    </location>
</feature>
<dbReference type="InterPro" id="IPR024180">
    <property type="entry name" value="Tetrapyrrole_Mease/MazG_pred"/>
</dbReference>
<dbReference type="SUPFAM" id="SSF53790">
    <property type="entry name" value="Tetrapyrrole methylase"/>
    <property type="match status" value="1"/>
</dbReference>
<evidence type="ECO:0000259" key="2">
    <source>
        <dbReference type="Pfam" id="PF03819"/>
    </source>
</evidence>
<dbReference type="FunFam" id="1.10.287.1080:FF:000003">
    <property type="entry name" value="Nucleoside triphosphate pyrophosphohydrolase"/>
    <property type="match status" value="1"/>
</dbReference>
<dbReference type="Gene3D" id="3.40.1010.10">
    <property type="entry name" value="Cobalt-precorrin-4 Transmethylase, Domain 1"/>
    <property type="match status" value="1"/>
</dbReference>
<dbReference type="SUPFAM" id="SSF101386">
    <property type="entry name" value="all-alpha NTP pyrophosphatases"/>
    <property type="match status" value="2"/>
</dbReference>
<dbReference type="AlphaFoldDB" id="A0A8J3FFU6"/>
<dbReference type="Gene3D" id="1.10.287.1080">
    <property type="entry name" value="MazG-like"/>
    <property type="match status" value="2"/>
</dbReference>
<dbReference type="CDD" id="cd11723">
    <property type="entry name" value="YabN_N_like"/>
    <property type="match status" value="1"/>
</dbReference>
<keyword evidence="4" id="KW-1185">Reference proteome</keyword>
<dbReference type="GO" id="GO:0046076">
    <property type="term" value="P:dTTP catabolic process"/>
    <property type="evidence" value="ECO:0007669"/>
    <property type="project" value="TreeGrafter"/>
</dbReference>
<evidence type="ECO:0000313" key="4">
    <source>
        <dbReference type="Proteomes" id="UP000637720"/>
    </source>
</evidence>
<dbReference type="GO" id="GO:0046047">
    <property type="term" value="P:TTP catabolic process"/>
    <property type="evidence" value="ECO:0007669"/>
    <property type="project" value="TreeGrafter"/>
</dbReference>
<protein>
    <submittedName>
        <fullName evidence="3">MazG family protein</fullName>
    </submittedName>
</protein>
<dbReference type="CDD" id="cd11528">
    <property type="entry name" value="NTP-PPase_MazG_Nterm"/>
    <property type="match status" value="1"/>
</dbReference>
<dbReference type="NCBIfam" id="TIGR00444">
    <property type="entry name" value="mazG"/>
    <property type="match status" value="1"/>
</dbReference>
<dbReference type="InterPro" id="IPR048011">
    <property type="entry name" value="NTP-PPase_MazG-like_C"/>
</dbReference>
<sequence length="488" mass="54370">MPTIEVVGLGAGGLDLMPRGVYRRLRAADRLFLRTAEHPAAAELRAEGITFVAFDSLYRQHDTFEAVYEAICHRLLDEARRGDVLYAVPGHPMVAERTVQLLLERGPAAGVRVVIGGGQSFLDPLFARLGIDPIEGLAVLDGTALRREHLAPHLHLVITQVYDAFVAADVKLTLMEVYPDDYPVTVVTAVGVPQREKVEQKPLYLLDRLATDNLTLVYVPPTDDPRVINRRFDRLREVVAILRGPEGCPWDREQTHRSIRKNVIEEAYEVAQAIDDGDPDALCEELGDLLLQVMLHAQMAEEEGIFTVDDVIGGLVDKLIRRHPHVFGDRSAESAEEALANWEAMKQREAAAKGKGDAPSLLDSVPRALPALLKAWKIQKKAASVGFDWTALDDVFAKVEEEVREVREAAAQGQERAADEVGDLLFAVVNLARFLHVDPEEALARTCAKFARRFRHIEARLRAEGRTFADVTLAEMDRWWNEAKENGQ</sequence>
<dbReference type="GO" id="GO:0047429">
    <property type="term" value="F:nucleoside triphosphate diphosphatase activity"/>
    <property type="evidence" value="ECO:0007669"/>
    <property type="project" value="InterPro"/>
</dbReference>
<dbReference type="InterPro" id="IPR048015">
    <property type="entry name" value="NTP-PPase_MazG-like_N"/>
</dbReference>
<organism evidence="3 4">
    <name type="scientific">Calditerricola satsumensis</name>
    <dbReference type="NCBI Taxonomy" id="373054"/>
    <lineage>
        <taxon>Bacteria</taxon>
        <taxon>Bacillati</taxon>
        <taxon>Bacillota</taxon>
        <taxon>Bacilli</taxon>
        <taxon>Bacillales</taxon>
        <taxon>Bacillaceae</taxon>
        <taxon>Calditerricola</taxon>
    </lineage>
</organism>
<dbReference type="PANTHER" id="PTHR30522">
    <property type="entry name" value="NUCLEOSIDE TRIPHOSPHATE PYROPHOSPHOHYDROLASE"/>
    <property type="match status" value="1"/>
</dbReference>
<dbReference type="InterPro" id="IPR011551">
    <property type="entry name" value="NTP_PyrPHydrolase_MazG"/>
</dbReference>
<gene>
    <name evidence="3" type="ORF">GCM10007043_20790</name>
</gene>
<feature type="domain" description="Tetrapyrrole methylase" evidence="1">
    <location>
        <begin position="6"/>
        <end position="204"/>
    </location>
</feature>
<dbReference type="FunFam" id="1.10.287.1080:FF:000001">
    <property type="entry name" value="Nucleoside triphosphate pyrophosphohydrolase"/>
    <property type="match status" value="1"/>
</dbReference>
<accession>A0A8J3FFU6</accession>
<dbReference type="GO" id="GO:0046061">
    <property type="term" value="P:dATP catabolic process"/>
    <property type="evidence" value="ECO:0007669"/>
    <property type="project" value="TreeGrafter"/>
</dbReference>
<dbReference type="GO" id="GO:0006950">
    <property type="term" value="P:response to stress"/>
    <property type="evidence" value="ECO:0007669"/>
    <property type="project" value="UniProtKB-ARBA"/>
</dbReference>
<dbReference type="EMBL" id="BMOF01000055">
    <property type="protein sequence ID" value="GGK06558.1"/>
    <property type="molecule type" value="Genomic_DNA"/>
</dbReference>
<dbReference type="InterPro" id="IPR035996">
    <property type="entry name" value="4pyrrol_Methylase_sf"/>
</dbReference>
<dbReference type="NCBIfam" id="NF007113">
    <property type="entry name" value="PRK09562.1"/>
    <property type="match status" value="1"/>
</dbReference>
<dbReference type="GO" id="GO:0046052">
    <property type="term" value="P:UTP catabolic process"/>
    <property type="evidence" value="ECO:0007669"/>
    <property type="project" value="TreeGrafter"/>
</dbReference>
<dbReference type="InterPro" id="IPR004518">
    <property type="entry name" value="MazG-like_dom"/>
</dbReference>
<dbReference type="Proteomes" id="UP000637720">
    <property type="component" value="Unassembled WGS sequence"/>
</dbReference>
<feature type="domain" description="NTP pyrophosphohydrolase MazG-like" evidence="2">
    <location>
        <begin position="397"/>
        <end position="456"/>
    </location>
</feature>
<evidence type="ECO:0000313" key="3">
    <source>
        <dbReference type="EMBL" id="GGK06558.1"/>
    </source>
</evidence>
<reference evidence="3" key="1">
    <citation type="journal article" date="2014" name="Int. J. Syst. Evol. Microbiol.">
        <title>Complete genome sequence of Corynebacterium casei LMG S-19264T (=DSM 44701T), isolated from a smear-ripened cheese.</title>
        <authorList>
            <consortium name="US DOE Joint Genome Institute (JGI-PGF)"/>
            <person name="Walter F."/>
            <person name="Albersmeier A."/>
            <person name="Kalinowski J."/>
            <person name="Ruckert C."/>
        </authorList>
    </citation>
    <scope>NUCLEOTIDE SEQUENCE</scope>
    <source>
        <strain evidence="3">JCM 14719</strain>
    </source>
</reference>
<dbReference type="PIRSF" id="PIRSF002845">
    <property type="entry name" value="Ttrprl_mtas_MazG"/>
    <property type="match status" value="1"/>
</dbReference>
<name>A0A8J3FFU6_9BACI</name>
<dbReference type="Pfam" id="PF00590">
    <property type="entry name" value="TP_methylase"/>
    <property type="match status" value="1"/>
</dbReference>
<dbReference type="GO" id="GO:0006203">
    <property type="term" value="P:dGTP catabolic process"/>
    <property type="evidence" value="ECO:0007669"/>
    <property type="project" value="TreeGrafter"/>
</dbReference>